<dbReference type="Proteomes" id="UP000681967">
    <property type="component" value="Unassembled WGS sequence"/>
</dbReference>
<feature type="compositionally biased region" description="Polar residues" evidence="1">
    <location>
        <begin position="51"/>
        <end position="61"/>
    </location>
</feature>
<organism evidence="3 5">
    <name type="scientific">Rotaria magnacalcarata</name>
    <dbReference type="NCBI Taxonomy" id="392030"/>
    <lineage>
        <taxon>Eukaryota</taxon>
        <taxon>Metazoa</taxon>
        <taxon>Spiralia</taxon>
        <taxon>Gnathifera</taxon>
        <taxon>Rotifera</taxon>
        <taxon>Eurotatoria</taxon>
        <taxon>Bdelloidea</taxon>
        <taxon>Philodinida</taxon>
        <taxon>Philodinidae</taxon>
        <taxon>Rotaria</taxon>
    </lineage>
</organism>
<reference evidence="3" key="1">
    <citation type="submission" date="2021-02" db="EMBL/GenBank/DDBJ databases">
        <authorList>
            <person name="Nowell W R."/>
        </authorList>
    </citation>
    <scope>NUCLEOTIDE SEQUENCE</scope>
</reference>
<accession>A0A8S2ZEL7</accession>
<name>A0A8S2ZEL7_9BILA</name>
<evidence type="ECO:0000313" key="4">
    <source>
        <dbReference type="EMBL" id="CAF4807468.1"/>
    </source>
</evidence>
<feature type="non-terminal residue" evidence="3">
    <location>
        <position position="1"/>
    </location>
</feature>
<feature type="region of interest" description="Disordered" evidence="1">
    <location>
        <begin position="1"/>
        <end position="61"/>
    </location>
</feature>
<gene>
    <name evidence="2" type="ORF">BYL167_LOCUS37856</name>
    <name evidence="3" type="ORF">BYL167_LOCUS40412</name>
    <name evidence="4" type="ORF">SMN809_LOCUS47449</name>
</gene>
<dbReference type="EMBL" id="CAJOBH010099869">
    <property type="protein sequence ID" value="CAF4607686.1"/>
    <property type="molecule type" value="Genomic_DNA"/>
</dbReference>
<evidence type="ECO:0000313" key="3">
    <source>
        <dbReference type="EMBL" id="CAF4607686.1"/>
    </source>
</evidence>
<proteinExistence type="predicted"/>
<protein>
    <submittedName>
        <fullName evidence="3">Uncharacterized protein</fullName>
    </submittedName>
</protein>
<comment type="caution">
    <text evidence="3">The sequence shown here is derived from an EMBL/GenBank/DDBJ whole genome shotgun (WGS) entry which is preliminary data.</text>
</comment>
<evidence type="ECO:0000313" key="5">
    <source>
        <dbReference type="Proteomes" id="UP000681967"/>
    </source>
</evidence>
<dbReference type="Proteomes" id="UP000676336">
    <property type="component" value="Unassembled WGS sequence"/>
</dbReference>
<sequence>PYTGEVLDINKPTSDADTKSKPQGNPSSGEPAAASAGFHSRPATRAGPYENKNSFVFSYGT</sequence>
<dbReference type="AlphaFoldDB" id="A0A8S2ZEL7"/>
<evidence type="ECO:0000256" key="1">
    <source>
        <dbReference type="SAM" id="MobiDB-lite"/>
    </source>
</evidence>
<dbReference type="EMBL" id="CAJOBH010086783">
    <property type="protein sequence ID" value="CAF4544844.1"/>
    <property type="molecule type" value="Genomic_DNA"/>
</dbReference>
<evidence type="ECO:0000313" key="2">
    <source>
        <dbReference type="EMBL" id="CAF4544844.1"/>
    </source>
</evidence>
<feature type="compositionally biased region" description="Low complexity" evidence="1">
    <location>
        <begin position="26"/>
        <end position="37"/>
    </location>
</feature>
<dbReference type="EMBL" id="CAJOBI010150104">
    <property type="protein sequence ID" value="CAF4807468.1"/>
    <property type="molecule type" value="Genomic_DNA"/>
</dbReference>